<organism evidence="2 3">
    <name type="scientific">Caenimonas sedimenti</name>
    <dbReference type="NCBI Taxonomy" id="2596921"/>
    <lineage>
        <taxon>Bacteria</taxon>
        <taxon>Pseudomonadati</taxon>
        <taxon>Pseudomonadota</taxon>
        <taxon>Betaproteobacteria</taxon>
        <taxon>Burkholderiales</taxon>
        <taxon>Comamonadaceae</taxon>
        <taxon>Caenimonas</taxon>
    </lineage>
</organism>
<proteinExistence type="predicted"/>
<dbReference type="InterPro" id="IPR001173">
    <property type="entry name" value="Glyco_trans_2-like"/>
</dbReference>
<evidence type="ECO:0000313" key="3">
    <source>
        <dbReference type="Proteomes" id="UP000318199"/>
    </source>
</evidence>
<feature type="domain" description="Glycosyltransferase 2-like" evidence="1">
    <location>
        <begin position="139"/>
        <end position="197"/>
    </location>
</feature>
<keyword evidence="2" id="KW-0808">Transferase</keyword>
<protein>
    <submittedName>
        <fullName evidence="2">Glycosyltransferase</fullName>
    </submittedName>
</protein>
<dbReference type="OrthoDB" id="9771846at2"/>
<dbReference type="AlphaFoldDB" id="A0A562ZVQ2"/>
<comment type="caution">
    <text evidence="2">The sequence shown here is derived from an EMBL/GenBank/DDBJ whole genome shotgun (WGS) entry which is preliminary data.</text>
</comment>
<accession>A0A562ZVQ2</accession>
<evidence type="ECO:0000259" key="1">
    <source>
        <dbReference type="Pfam" id="PF13632"/>
    </source>
</evidence>
<name>A0A562ZVQ2_9BURK</name>
<dbReference type="Gene3D" id="3.90.550.10">
    <property type="entry name" value="Spore Coat Polysaccharide Biosynthesis Protein SpsA, Chain A"/>
    <property type="match status" value="1"/>
</dbReference>
<evidence type="ECO:0000313" key="2">
    <source>
        <dbReference type="EMBL" id="TWO72543.1"/>
    </source>
</evidence>
<dbReference type="PANTHER" id="PTHR43179">
    <property type="entry name" value="RHAMNOSYLTRANSFERASE WBBL"/>
    <property type="match status" value="1"/>
</dbReference>
<gene>
    <name evidence="2" type="ORF">FN976_07295</name>
</gene>
<dbReference type="SUPFAM" id="SSF53448">
    <property type="entry name" value="Nucleotide-diphospho-sugar transferases"/>
    <property type="match status" value="1"/>
</dbReference>
<dbReference type="InterPro" id="IPR029044">
    <property type="entry name" value="Nucleotide-diphossugar_trans"/>
</dbReference>
<sequence>MSHGHGEHVKRLLAQLGVQAAGVVGHVVLTHNLPAAPLPTPEGGWPFRFTEVFNERPVGFGANHNRAFGHCQSAFFCVLNPDIEITEAATMRAVLECARQPGTGCAYPELYNPDGSRQQNEREVMTPWALLRRHVLRRTARRVDWASGAFLLVRADVWRALGGFDEGYFMYCEDTDFCLRLQLAGWRLARADARTMHAAAWGSRRPGRHMAWHVRSLLRLWTTPAFRRYLKARQ</sequence>
<dbReference type="PANTHER" id="PTHR43179:SF7">
    <property type="entry name" value="RHAMNOSYLTRANSFERASE WBBL"/>
    <property type="match status" value="1"/>
</dbReference>
<dbReference type="GO" id="GO:0016740">
    <property type="term" value="F:transferase activity"/>
    <property type="evidence" value="ECO:0007669"/>
    <property type="project" value="UniProtKB-KW"/>
</dbReference>
<keyword evidence="3" id="KW-1185">Reference proteome</keyword>
<dbReference type="Pfam" id="PF13632">
    <property type="entry name" value="Glyco_trans_2_3"/>
    <property type="match status" value="1"/>
</dbReference>
<dbReference type="EMBL" id="VOBQ01000004">
    <property type="protein sequence ID" value="TWO72543.1"/>
    <property type="molecule type" value="Genomic_DNA"/>
</dbReference>
<dbReference type="Proteomes" id="UP000318199">
    <property type="component" value="Unassembled WGS sequence"/>
</dbReference>
<reference evidence="2 3" key="1">
    <citation type="submission" date="2019-07" db="EMBL/GenBank/DDBJ databases">
        <title>Caenimonas sedimenti sp. nov., isolated from activated sludge.</title>
        <authorList>
            <person name="Xu J."/>
        </authorList>
    </citation>
    <scope>NUCLEOTIDE SEQUENCE [LARGE SCALE GENOMIC DNA]</scope>
    <source>
        <strain evidence="2 3">HX-9-20</strain>
    </source>
</reference>